<evidence type="ECO:0000313" key="2">
    <source>
        <dbReference type="EMBL" id="QHT17669.1"/>
    </source>
</evidence>
<dbReference type="InterPro" id="IPR043913">
    <property type="entry name" value="DUF5764"/>
</dbReference>
<organism evidence="2">
    <name type="scientific">viral metagenome</name>
    <dbReference type="NCBI Taxonomy" id="1070528"/>
    <lineage>
        <taxon>unclassified sequences</taxon>
        <taxon>metagenomes</taxon>
        <taxon>organismal metagenomes</taxon>
    </lineage>
</organism>
<evidence type="ECO:0000256" key="1">
    <source>
        <dbReference type="SAM" id="MobiDB-lite"/>
    </source>
</evidence>
<feature type="region of interest" description="Disordered" evidence="1">
    <location>
        <begin position="161"/>
        <end position="214"/>
    </location>
</feature>
<reference evidence="2" key="1">
    <citation type="journal article" date="2020" name="Nature">
        <title>Giant virus diversity and host interactions through global metagenomics.</title>
        <authorList>
            <person name="Schulz F."/>
            <person name="Roux S."/>
            <person name="Paez-Espino D."/>
            <person name="Jungbluth S."/>
            <person name="Walsh D.A."/>
            <person name="Denef V.J."/>
            <person name="McMahon K.D."/>
            <person name="Konstantinidis K.T."/>
            <person name="Eloe-Fadrosh E.A."/>
            <person name="Kyrpides N.C."/>
            <person name="Woyke T."/>
        </authorList>
    </citation>
    <scope>NUCLEOTIDE SEQUENCE</scope>
    <source>
        <strain evidence="2">GVMAG-M-3300023174-30</strain>
    </source>
</reference>
<dbReference type="AlphaFoldDB" id="A0A6C0DP78"/>
<dbReference type="EMBL" id="MN739643">
    <property type="protein sequence ID" value="QHT17669.1"/>
    <property type="molecule type" value="Genomic_DNA"/>
</dbReference>
<feature type="region of interest" description="Disordered" evidence="1">
    <location>
        <begin position="280"/>
        <end position="321"/>
    </location>
</feature>
<feature type="compositionally biased region" description="Acidic residues" evidence="1">
    <location>
        <begin position="161"/>
        <end position="213"/>
    </location>
</feature>
<name>A0A6C0DP78_9ZZZZ</name>
<dbReference type="Pfam" id="PF19068">
    <property type="entry name" value="DUF5764"/>
    <property type="match status" value="1"/>
</dbReference>
<accession>A0A6C0DP78</accession>
<protein>
    <submittedName>
        <fullName evidence="2">Uncharacterized protein</fullName>
    </submittedName>
</protein>
<proteinExistence type="predicted"/>
<sequence length="336" mass="39388">MQGLLDTKKEYIDIILDKFTVPICTYIYDIYKGCKNIQEFQNKMANIKNWNNNIINESYINITTSSKCKLLPKILREVIVINVMLKTNKINAKKIKTINVEDFIHKCLINTGLYCWKNAYLFSHKNLKPCEKQYHLNIVEKNIKKIIKLTIRDCTPYELFLNDDEPEVEEEESDEEVDEEEEEEEEVEEEEEDEDEGDVEEEEEEGEVEEEEEVVKQIIVNTDDMKIVDYESSSDIDISEKSITIDVADNDNKIINEEEVKNEIIEEKLNKNSIMAKTIIESSSSNEEDEDAETETEKQIKKQALFQESSSEDDETNYSSDIRTIKIKTNKNRYYS</sequence>